<gene>
    <name evidence="1" type="ORF">CLV58_11823</name>
</gene>
<organism evidence="1 2">
    <name type="scientific">Spirosoma oryzae</name>
    <dbReference type="NCBI Taxonomy" id="1469603"/>
    <lineage>
        <taxon>Bacteria</taxon>
        <taxon>Pseudomonadati</taxon>
        <taxon>Bacteroidota</taxon>
        <taxon>Cytophagia</taxon>
        <taxon>Cytophagales</taxon>
        <taxon>Cytophagaceae</taxon>
        <taxon>Spirosoma</taxon>
    </lineage>
</organism>
<evidence type="ECO:0000313" key="1">
    <source>
        <dbReference type="EMBL" id="PRY34152.1"/>
    </source>
</evidence>
<sequence length="172" mass="19393">MGSGTHVNNTVRADQQFSDLSVNLKQWDKRPVVSYHFSQECKSLVDMIMIQSRFIADIIDLLLDGDEEGTALRNQIPFSTDSDYEYTGAELFVGFLYDKAIYQFKLTSSTILTDGVEIKSSELEGSASTILFVSEGLISSLEIFAYDGKYPEKELTNYVLTQTWVGSRQVNR</sequence>
<evidence type="ECO:0000313" key="2">
    <source>
        <dbReference type="Proteomes" id="UP000238375"/>
    </source>
</evidence>
<proteinExistence type="predicted"/>
<dbReference type="Proteomes" id="UP000238375">
    <property type="component" value="Unassembled WGS sequence"/>
</dbReference>
<dbReference type="AlphaFoldDB" id="A0A2T0SL66"/>
<dbReference type="RefSeq" id="WP_106139444.1">
    <property type="nucleotide sequence ID" value="NZ_PVTE01000018.1"/>
</dbReference>
<name>A0A2T0SL66_9BACT</name>
<keyword evidence="2" id="KW-1185">Reference proteome</keyword>
<protein>
    <submittedName>
        <fullName evidence="1">Uncharacterized protein</fullName>
    </submittedName>
</protein>
<dbReference type="OrthoDB" id="982425at2"/>
<comment type="caution">
    <text evidence="1">The sequence shown here is derived from an EMBL/GenBank/DDBJ whole genome shotgun (WGS) entry which is preliminary data.</text>
</comment>
<reference evidence="1 2" key="1">
    <citation type="submission" date="2018-03" db="EMBL/GenBank/DDBJ databases">
        <title>Genomic Encyclopedia of Archaeal and Bacterial Type Strains, Phase II (KMG-II): from individual species to whole genera.</title>
        <authorList>
            <person name="Goeker M."/>
        </authorList>
    </citation>
    <scope>NUCLEOTIDE SEQUENCE [LARGE SCALE GENOMIC DNA]</scope>
    <source>
        <strain evidence="1 2">DSM 28354</strain>
    </source>
</reference>
<dbReference type="EMBL" id="PVTE01000018">
    <property type="protein sequence ID" value="PRY34152.1"/>
    <property type="molecule type" value="Genomic_DNA"/>
</dbReference>
<accession>A0A2T0SL66</accession>